<evidence type="ECO:0000256" key="2">
    <source>
        <dbReference type="ARBA" id="ARBA00022472"/>
    </source>
</evidence>
<reference evidence="4" key="1">
    <citation type="journal article" date="2019" name="Nat. Commun.">
        <title>Genome-wide association mapping of date palm fruit traits.</title>
        <authorList>
            <person name="Hazzouri K.M."/>
            <person name="Gros-Balthazard M."/>
            <person name="Flowers J.M."/>
            <person name="Copetti D."/>
            <person name="Lemansour A."/>
            <person name="Lebrun M."/>
            <person name="Masmoudi K."/>
            <person name="Ferrand S."/>
            <person name="Dhar M.I."/>
            <person name="Fresquez Z.A."/>
            <person name="Rosas U."/>
            <person name="Zhang J."/>
            <person name="Talag J."/>
            <person name="Lee S."/>
            <person name="Kudrna D."/>
            <person name="Powell R.F."/>
            <person name="Leitch I.J."/>
            <person name="Krueger R.R."/>
            <person name="Wing R.A."/>
            <person name="Amiri K.M.A."/>
            <person name="Purugganan M.D."/>
        </authorList>
    </citation>
    <scope>NUCLEOTIDE SEQUENCE [LARGE SCALE GENOMIC DNA]</scope>
    <source>
        <strain evidence="4">cv. Khalas</strain>
    </source>
</reference>
<dbReference type="Proteomes" id="UP000228380">
    <property type="component" value="Chromosome 3"/>
</dbReference>
<dbReference type="GO" id="GO:0003676">
    <property type="term" value="F:nucleic acid binding"/>
    <property type="evidence" value="ECO:0007669"/>
    <property type="project" value="InterPro"/>
</dbReference>
<keyword evidence="4" id="KW-1185">Reference proteome</keyword>
<dbReference type="PANTHER" id="PTHR13068">
    <property type="entry name" value="CGI-12 PROTEIN-RELATED"/>
    <property type="match status" value="1"/>
</dbReference>
<keyword evidence="2" id="KW-0806">Transcription termination</keyword>
<dbReference type="SMART" id="SM00733">
    <property type="entry name" value="Mterf"/>
    <property type="match status" value="5"/>
</dbReference>
<gene>
    <name evidence="5" type="primary">LOC103706331</name>
</gene>
<sequence length="384" mass="42699">MSSLFFKRILSFHYSAPTIFSRFFSKSLSTDPPPSPSSFTVQFLVSSCGLSLTSALSAARRLHLDPSSAANSLAVLSLLRSHGLSPSHIARIVSVRPSLLRSRPDLTLSPKLSFLSSSLPPSHLPLLLSSSPSLLSCSLQSHIIPAFSLLRLFLPSPDSLLLAVRRFPRLLSSNFPSTVAPNVDLLLSRGVPAPHISALLAAQPRALTLPPARFAAAVDSAARFGVRPETAMFVHAVRALNAMRHSTWDARLAFLRRSLAWSDKEIAIAFRRAPLFVLVSQEKMRKMVRFFVNEVGLTPKVLARQPKLLMYGLEKRLLPRFRVYRLLESKGLLKKDGNSKRNKLGPWLFACNENEFLEKYVIRYSREAPEVRDVYCSKIGVEES</sequence>
<dbReference type="GO" id="GO:0006353">
    <property type="term" value="P:DNA-templated transcription termination"/>
    <property type="evidence" value="ECO:0007669"/>
    <property type="project" value="UniProtKB-KW"/>
</dbReference>
<evidence type="ECO:0000313" key="4">
    <source>
        <dbReference type="Proteomes" id="UP000228380"/>
    </source>
</evidence>
<dbReference type="Pfam" id="PF02536">
    <property type="entry name" value="mTERF"/>
    <property type="match status" value="2"/>
</dbReference>
<keyword evidence="2" id="KW-0804">Transcription</keyword>
<comment type="similarity">
    <text evidence="1">Belongs to the mTERF family.</text>
</comment>
<evidence type="ECO:0000256" key="1">
    <source>
        <dbReference type="ARBA" id="ARBA00007692"/>
    </source>
</evidence>
<organism evidence="4 5">
    <name type="scientific">Phoenix dactylifera</name>
    <name type="common">Date palm</name>
    <dbReference type="NCBI Taxonomy" id="42345"/>
    <lineage>
        <taxon>Eukaryota</taxon>
        <taxon>Viridiplantae</taxon>
        <taxon>Streptophyta</taxon>
        <taxon>Embryophyta</taxon>
        <taxon>Tracheophyta</taxon>
        <taxon>Spermatophyta</taxon>
        <taxon>Magnoliopsida</taxon>
        <taxon>Liliopsida</taxon>
        <taxon>Arecaceae</taxon>
        <taxon>Coryphoideae</taxon>
        <taxon>Phoeniceae</taxon>
        <taxon>Phoenix</taxon>
    </lineage>
</organism>
<dbReference type="RefSeq" id="XP_038980648.1">
    <property type="nucleotide sequence ID" value="XM_039124720.1"/>
</dbReference>
<name>A0A8B9A9R6_PHODC</name>
<dbReference type="KEGG" id="pda:103706331"/>
<evidence type="ECO:0000256" key="3">
    <source>
        <dbReference type="ARBA" id="ARBA00022946"/>
    </source>
</evidence>
<dbReference type="Gene3D" id="1.25.70.10">
    <property type="entry name" value="Transcription termination factor 3, mitochondrial"/>
    <property type="match status" value="1"/>
</dbReference>
<accession>A0A8B9A9R6</accession>
<dbReference type="OrthoDB" id="637682at2759"/>
<dbReference type="FunFam" id="1.25.70.10:FF:000001">
    <property type="entry name" value="Mitochondrial transcription termination factor-like"/>
    <property type="match status" value="1"/>
</dbReference>
<evidence type="ECO:0000313" key="5">
    <source>
        <dbReference type="RefSeq" id="XP_038980648.1"/>
    </source>
</evidence>
<keyword evidence="3" id="KW-0809">Transit peptide</keyword>
<dbReference type="AlphaFoldDB" id="A0A8B9A9R6"/>
<proteinExistence type="inferred from homology"/>
<dbReference type="InterPro" id="IPR003690">
    <property type="entry name" value="MTERF"/>
</dbReference>
<dbReference type="InterPro" id="IPR038538">
    <property type="entry name" value="MTERF_sf"/>
</dbReference>
<protein>
    <submittedName>
        <fullName evidence="5">Uncharacterized protein LOC103706331</fullName>
    </submittedName>
</protein>
<keyword evidence="2" id="KW-0805">Transcription regulation</keyword>
<reference evidence="5" key="2">
    <citation type="submission" date="2025-08" db="UniProtKB">
        <authorList>
            <consortium name="RefSeq"/>
        </authorList>
    </citation>
    <scope>IDENTIFICATION</scope>
    <source>
        <tissue evidence="5">Young leaves</tissue>
    </source>
</reference>
<dbReference type="GeneID" id="103706331"/>
<dbReference type="PANTHER" id="PTHR13068:SF236">
    <property type="entry name" value="OS02G0749800 PROTEIN"/>
    <property type="match status" value="1"/>
</dbReference>